<accession>A0A6L9G3C5</accession>
<evidence type="ECO:0000256" key="2">
    <source>
        <dbReference type="SAM" id="Phobius"/>
    </source>
</evidence>
<keyword evidence="2" id="KW-1133">Transmembrane helix</keyword>
<dbReference type="InterPro" id="IPR000045">
    <property type="entry name" value="Prepilin_IV_endopep_pep"/>
</dbReference>
<dbReference type="Pfam" id="PF01478">
    <property type="entry name" value="Peptidase_A24"/>
    <property type="match status" value="1"/>
</dbReference>
<dbReference type="EMBL" id="WYDN01000003">
    <property type="protein sequence ID" value="NAZ15463.1"/>
    <property type="molecule type" value="Genomic_DNA"/>
</dbReference>
<dbReference type="PANTHER" id="PTHR30487:SF0">
    <property type="entry name" value="PREPILIN LEADER PEPTIDASE_N-METHYLTRANSFERASE-RELATED"/>
    <property type="match status" value="1"/>
</dbReference>
<gene>
    <name evidence="4" type="ORF">GT020_05180</name>
</gene>
<comment type="similarity">
    <text evidence="1">Belongs to the peptidase A24 family.</text>
</comment>
<dbReference type="PANTHER" id="PTHR30487">
    <property type="entry name" value="TYPE 4 PREPILIN-LIKE PROTEINS LEADER PEPTIDE-PROCESSING ENZYME"/>
    <property type="match status" value="1"/>
</dbReference>
<dbReference type="RefSeq" id="WP_147407220.1">
    <property type="nucleotide sequence ID" value="NZ_WYDN01000003.1"/>
</dbReference>
<feature type="domain" description="Prepilin type IV endopeptidase peptidase" evidence="3">
    <location>
        <begin position="36"/>
        <end position="139"/>
    </location>
</feature>
<evidence type="ECO:0000313" key="5">
    <source>
        <dbReference type="Proteomes" id="UP000477543"/>
    </source>
</evidence>
<organism evidence="4 5">
    <name type="scientific">Glutamicibacter soli</name>
    <dbReference type="NCBI Taxonomy" id="453836"/>
    <lineage>
        <taxon>Bacteria</taxon>
        <taxon>Bacillati</taxon>
        <taxon>Actinomycetota</taxon>
        <taxon>Actinomycetes</taxon>
        <taxon>Micrococcales</taxon>
        <taxon>Micrococcaceae</taxon>
        <taxon>Glutamicibacter</taxon>
    </lineage>
</organism>
<dbReference type="GO" id="GO:0006465">
    <property type="term" value="P:signal peptide processing"/>
    <property type="evidence" value="ECO:0007669"/>
    <property type="project" value="TreeGrafter"/>
</dbReference>
<feature type="transmembrane region" description="Helical" evidence="2">
    <location>
        <begin position="116"/>
        <end position="140"/>
    </location>
</feature>
<feature type="transmembrane region" description="Helical" evidence="2">
    <location>
        <begin position="76"/>
        <end position="96"/>
    </location>
</feature>
<evidence type="ECO:0000256" key="1">
    <source>
        <dbReference type="ARBA" id="ARBA00005801"/>
    </source>
</evidence>
<dbReference type="Gene3D" id="1.20.120.1220">
    <property type="match status" value="1"/>
</dbReference>
<evidence type="ECO:0000313" key="4">
    <source>
        <dbReference type="EMBL" id="NAZ15463.1"/>
    </source>
</evidence>
<dbReference type="Proteomes" id="UP000477543">
    <property type="component" value="Unassembled WGS sequence"/>
</dbReference>
<proteinExistence type="inferred from homology"/>
<reference evidence="4 5" key="1">
    <citation type="submission" date="2020-01" db="EMBL/GenBank/DDBJ databases">
        <title>Glutamicibacter soli M275.</title>
        <authorList>
            <person name="Meng X."/>
        </authorList>
    </citation>
    <scope>NUCLEOTIDE SEQUENCE [LARGE SCALE GENOMIC DNA]</scope>
    <source>
        <strain evidence="4 5">M275</strain>
    </source>
</reference>
<sequence>MMEHSTVQILAVARESWATALLVAALLLCYAGYGYALSAADIAGHRLPNRLVARWLLASVVILALLGAVRMDFWPVLRALFGMALLCGGYLLVSLVSSGAMGMGDVKLASVLGLNLAYFSLPSLFLATLLAFVMAALFVLGGTILRRLTLKSAVPFGPFMILGALIALCVAR</sequence>
<dbReference type="GO" id="GO:0005886">
    <property type="term" value="C:plasma membrane"/>
    <property type="evidence" value="ECO:0007669"/>
    <property type="project" value="TreeGrafter"/>
</dbReference>
<protein>
    <submittedName>
        <fullName evidence="4">Prepilin peptidase</fullName>
    </submittedName>
</protein>
<dbReference type="GO" id="GO:0004190">
    <property type="term" value="F:aspartic-type endopeptidase activity"/>
    <property type="evidence" value="ECO:0007669"/>
    <property type="project" value="InterPro"/>
</dbReference>
<dbReference type="InterPro" id="IPR050882">
    <property type="entry name" value="Prepilin_peptidase/N-MTase"/>
</dbReference>
<evidence type="ECO:0000259" key="3">
    <source>
        <dbReference type="Pfam" id="PF01478"/>
    </source>
</evidence>
<keyword evidence="2" id="KW-0472">Membrane</keyword>
<feature type="transmembrane region" description="Helical" evidence="2">
    <location>
        <begin position="152"/>
        <end position="171"/>
    </location>
</feature>
<comment type="caution">
    <text evidence="4">The sequence shown here is derived from an EMBL/GenBank/DDBJ whole genome shotgun (WGS) entry which is preliminary data.</text>
</comment>
<keyword evidence="2" id="KW-0812">Transmembrane</keyword>
<dbReference type="AlphaFoldDB" id="A0A6L9G3C5"/>
<feature type="transmembrane region" description="Helical" evidence="2">
    <location>
        <begin position="52"/>
        <end position="69"/>
    </location>
</feature>
<name>A0A6L9G3C5_9MICC</name>